<sequence>MTHGQGAKADLWRGKNPRRLAERIIFLKDLRKADAKTPINAV</sequence>
<dbReference type="EMBL" id="CP030759">
    <property type="protein sequence ID" value="AXA36991.1"/>
    <property type="molecule type" value="Genomic_DNA"/>
</dbReference>
<evidence type="ECO:0000313" key="1">
    <source>
        <dbReference type="EMBL" id="AXA36991.1"/>
    </source>
</evidence>
<name>A0A2Z4Y728_SUMC1</name>
<proteinExistence type="predicted"/>
<gene>
    <name evidence="1" type="ORF">BRCON_2214</name>
</gene>
<accession>A0A2Z4Y728</accession>
<reference evidence="1 2" key="1">
    <citation type="submission" date="2018-05" db="EMBL/GenBank/DDBJ databases">
        <title>A metagenomic window into the 2 km-deep terrestrial subsurface aquifer revealed taxonomically and functionally diverse microbial community comprising novel uncultured bacterial lineages.</title>
        <authorList>
            <person name="Kadnikov V.V."/>
            <person name="Mardanov A.V."/>
            <person name="Beletsky A.V."/>
            <person name="Banks D."/>
            <person name="Pimenov N.V."/>
            <person name="Frank Y.A."/>
            <person name="Karnachuk O.V."/>
            <person name="Ravin N.V."/>
        </authorList>
    </citation>
    <scope>NUCLEOTIDE SEQUENCE [LARGE SCALE GENOMIC DNA]</scope>
    <source>
        <strain evidence="1">BY</strain>
    </source>
</reference>
<protein>
    <submittedName>
        <fullName evidence="1">Uncharacterized protein</fullName>
    </submittedName>
</protein>
<organism evidence="1 2">
    <name type="scientific">Sumerlaea chitinivorans</name>
    <dbReference type="NCBI Taxonomy" id="2250252"/>
    <lineage>
        <taxon>Bacteria</taxon>
        <taxon>Candidatus Sumerlaeota</taxon>
        <taxon>Candidatus Sumerlaeia</taxon>
        <taxon>Candidatus Sumerlaeales</taxon>
        <taxon>Candidatus Sumerlaeaceae</taxon>
        <taxon>Candidatus Sumerlaea</taxon>
    </lineage>
</organism>
<evidence type="ECO:0000313" key="2">
    <source>
        <dbReference type="Proteomes" id="UP000262583"/>
    </source>
</evidence>
<dbReference type="KEGG" id="schv:BRCON_2214"/>
<dbReference type="AlphaFoldDB" id="A0A2Z4Y728"/>
<dbReference type="Proteomes" id="UP000262583">
    <property type="component" value="Chromosome"/>
</dbReference>